<dbReference type="PATRIC" id="fig|1423805.4.peg.1798"/>
<organism evidence="2 3">
    <name type="scientific">Levilactobacillus spicheri DSM 15429</name>
    <dbReference type="NCBI Taxonomy" id="1423805"/>
    <lineage>
        <taxon>Bacteria</taxon>
        <taxon>Bacillati</taxon>
        <taxon>Bacillota</taxon>
        <taxon>Bacilli</taxon>
        <taxon>Lactobacillales</taxon>
        <taxon>Lactobacillaceae</taxon>
        <taxon>Levilactobacillus</taxon>
    </lineage>
</organism>
<dbReference type="GO" id="GO:0003677">
    <property type="term" value="F:DNA binding"/>
    <property type="evidence" value="ECO:0007669"/>
    <property type="project" value="InterPro"/>
</dbReference>
<comment type="caution">
    <text evidence="2">The sequence shown here is derived from an EMBL/GenBank/DDBJ whole genome shotgun (WGS) entry which is preliminary data.</text>
</comment>
<dbReference type="RefSeq" id="WP_056962664.1">
    <property type="nucleotide sequence ID" value="NZ_AZFC01000001.1"/>
</dbReference>
<dbReference type="AlphaFoldDB" id="A0A0R1RBD1"/>
<dbReference type="GO" id="GO:0006355">
    <property type="term" value="P:regulation of DNA-templated transcription"/>
    <property type="evidence" value="ECO:0007669"/>
    <property type="project" value="InterPro"/>
</dbReference>
<dbReference type="Gene3D" id="1.10.1660.10">
    <property type="match status" value="1"/>
</dbReference>
<dbReference type="EMBL" id="AZFC01000001">
    <property type="protein sequence ID" value="KRL50635.1"/>
    <property type="molecule type" value="Genomic_DNA"/>
</dbReference>
<dbReference type="Pfam" id="PF13411">
    <property type="entry name" value="MerR_1"/>
    <property type="match status" value="1"/>
</dbReference>
<evidence type="ECO:0000313" key="3">
    <source>
        <dbReference type="Proteomes" id="UP000051835"/>
    </source>
</evidence>
<reference evidence="2 3" key="1">
    <citation type="journal article" date="2015" name="Genome Announc.">
        <title>Expanding the biotechnology potential of lactobacilli through comparative genomics of 213 strains and associated genera.</title>
        <authorList>
            <person name="Sun Z."/>
            <person name="Harris H.M."/>
            <person name="McCann A."/>
            <person name="Guo C."/>
            <person name="Argimon S."/>
            <person name="Zhang W."/>
            <person name="Yang X."/>
            <person name="Jeffery I.B."/>
            <person name="Cooney J.C."/>
            <person name="Kagawa T.F."/>
            <person name="Liu W."/>
            <person name="Song Y."/>
            <person name="Salvetti E."/>
            <person name="Wrobel A."/>
            <person name="Rasinkangas P."/>
            <person name="Parkhill J."/>
            <person name="Rea M.C."/>
            <person name="O'Sullivan O."/>
            <person name="Ritari J."/>
            <person name="Douillard F.P."/>
            <person name="Paul Ross R."/>
            <person name="Yang R."/>
            <person name="Briner A.E."/>
            <person name="Felis G.E."/>
            <person name="de Vos W.M."/>
            <person name="Barrangou R."/>
            <person name="Klaenhammer T.R."/>
            <person name="Caufield P.W."/>
            <person name="Cui Y."/>
            <person name="Zhang H."/>
            <person name="O'Toole P.W."/>
        </authorList>
    </citation>
    <scope>NUCLEOTIDE SEQUENCE [LARGE SCALE GENOMIC DNA]</scope>
    <source>
        <strain evidence="2 3">DSM 15429</strain>
    </source>
</reference>
<proteinExistence type="predicted"/>
<sequence>MQRYTSQQAADQVGMTPAAVKRYCAHDLVPEATEQANGEWALTATSLARLRVVKACRLCGVSLPDIHAALIPQTQRPTATDVVGLRRLVEFGAVSRYHEGN</sequence>
<evidence type="ECO:0000313" key="2">
    <source>
        <dbReference type="EMBL" id="KRL50635.1"/>
    </source>
</evidence>
<evidence type="ECO:0000259" key="1">
    <source>
        <dbReference type="Pfam" id="PF13411"/>
    </source>
</evidence>
<name>A0A0R1RBD1_9LACO</name>
<protein>
    <recommendedName>
        <fullName evidence="1">HTH merR-type domain-containing protein</fullName>
    </recommendedName>
</protein>
<dbReference type="InterPro" id="IPR009061">
    <property type="entry name" value="DNA-bd_dom_put_sf"/>
</dbReference>
<gene>
    <name evidence="2" type="ORF">FD37_GL001757</name>
</gene>
<accession>A0A0R1RBD1</accession>
<feature type="domain" description="HTH merR-type" evidence="1">
    <location>
        <begin position="4"/>
        <end position="69"/>
    </location>
</feature>
<dbReference type="SUPFAM" id="SSF46955">
    <property type="entry name" value="Putative DNA-binding domain"/>
    <property type="match status" value="1"/>
</dbReference>
<dbReference type="Proteomes" id="UP000051835">
    <property type="component" value="Unassembled WGS sequence"/>
</dbReference>
<dbReference type="InterPro" id="IPR000551">
    <property type="entry name" value="MerR-type_HTH_dom"/>
</dbReference>